<proteinExistence type="predicted"/>
<keyword evidence="2" id="KW-1185">Reference proteome</keyword>
<evidence type="ECO:0000313" key="1">
    <source>
        <dbReference type="EMBL" id="QZE14897.1"/>
    </source>
</evidence>
<name>A0AC61NNL3_9BACT</name>
<sequence length="85" mass="10005">MDKNSKMKEELKKKSRPNDSLESFNHDLSKCLPLYQKLIKKCTPNQYKDPQLKEKAQDLFNELMKSKYNYSALEKIEKEVGVCFG</sequence>
<protein>
    <submittedName>
        <fullName evidence="1">Uncharacterized protein</fullName>
    </submittedName>
</protein>
<organism evidence="1 2">
    <name type="scientific">Halosquirtibacter laminarini</name>
    <dbReference type="NCBI Taxonomy" id="3374600"/>
    <lineage>
        <taxon>Bacteria</taxon>
        <taxon>Pseudomonadati</taxon>
        <taxon>Bacteroidota</taxon>
        <taxon>Bacteroidia</taxon>
        <taxon>Marinilabiliales</taxon>
        <taxon>Prolixibacteraceae</taxon>
        <taxon>Halosquirtibacter</taxon>
    </lineage>
</organism>
<accession>A0AC61NNL3</accession>
<evidence type="ECO:0000313" key="2">
    <source>
        <dbReference type="Proteomes" id="UP000826212"/>
    </source>
</evidence>
<gene>
    <name evidence="1" type="ORF">K4L44_03355</name>
</gene>
<dbReference type="Proteomes" id="UP000826212">
    <property type="component" value="Chromosome"/>
</dbReference>
<dbReference type="EMBL" id="CP081303">
    <property type="protein sequence ID" value="QZE14897.1"/>
    <property type="molecule type" value="Genomic_DNA"/>
</dbReference>
<reference evidence="1" key="1">
    <citation type="submission" date="2021-08" db="EMBL/GenBank/DDBJ databases">
        <title>Novel anaerobic bacterium isolated from sea squirt in East Sea, Republic of Korea.</title>
        <authorList>
            <person name="Nguyen T.H."/>
            <person name="Li Z."/>
            <person name="Lee Y.-J."/>
            <person name="Ko J."/>
            <person name="Kim S.-G."/>
        </authorList>
    </citation>
    <scope>NUCLEOTIDE SEQUENCE</scope>
    <source>
        <strain evidence="1">KCTC 25031</strain>
    </source>
</reference>